<keyword evidence="7" id="KW-1185">Reference proteome</keyword>
<dbReference type="PIRSF" id="PIRSF004848">
    <property type="entry name" value="YBL036c_PLPDEIII"/>
    <property type="match status" value="1"/>
</dbReference>
<evidence type="ECO:0000259" key="5">
    <source>
        <dbReference type="Pfam" id="PF01168"/>
    </source>
</evidence>
<keyword evidence="1 2" id="KW-0663">Pyridoxal phosphate</keyword>
<dbReference type="AlphaFoldDB" id="A0AA35G859"/>
<feature type="domain" description="Alanine racemase N-terminal" evidence="5">
    <location>
        <begin position="12"/>
        <end position="229"/>
    </location>
</feature>
<comment type="cofactor">
    <cofactor evidence="3">
        <name>pyridoxal 5'-phosphate</name>
        <dbReference type="ChEBI" id="CHEBI:597326"/>
    </cofactor>
</comment>
<accession>A0AA35G859</accession>
<dbReference type="FunFam" id="3.20.20.10:FF:000018">
    <property type="entry name" value="Pyridoxal phosphate homeostasis protein"/>
    <property type="match status" value="1"/>
</dbReference>
<dbReference type="InterPro" id="IPR011078">
    <property type="entry name" value="PyrdxlP_homeostasis"/>
</dbReference>
<reference evidence="6" key="1">
    <citation type="submission" date="2022-03" db="EMBL/GenBank/DDBJ databases">
        <title>Complete genome sequence of Caldinitratiruptor microaerophilus.</title>
        <authorList>
            <person name="Mukaiyama R."/>
            <person name="Nishiyama T."/>
            <person name="Ueda K."/>
        </authorList>
    </citation>
    <scope>NUCLEOTIDE SEQUENCE</scope>
    <source>
        <strain evidence="6">JCM 16183</strain>
    </source>
</reference>
<dbReference type="Gene3D" id="3.20.20.10">
    <property type="entry name" value="Alanine racemase"/>
    <property type="match status" value="1"/>
</dbReference>
<evidence type="ECO:0000256" key="3">
    <source>
        <dbReference type="PIRSR" id="PIRSR004848-1"/>
    </source>
</evidence>
<evidence type="ECO:0000313" key="7">
    <source>
        <dbReference type="Proteomes" id="UP001163687"/>
    </source>
</evidence>
<evidence type="ECO:0000256" key="4">
    <source>
        <dbReference type="RuleBase" id="RU004514"/>
    </source>
</evidence>
<evidence type="ECO:0000313" key="6">
    <source>
        <dbReference type="EMBL" id="BDG60741.1"/>
    </source>
</evidence>
<protein>
    <recommendedName>
        <fullName evidence="2">Pyridoxal phosphate homeostasis protein</fullName>
        <shortName evidence="2">PLP homeostasis protein</shortName>
    </recommendedName>
</protein>
<dbReference type="KEGG" id="cmic:caldi_18310"/>
<dbReference type="InterPro" id="IPR001608">
    <property type="entry name" value="Ala_racemase_N"/>
</dbReference>
<feature type="modified residue" description="N6-(pyridoxal phosphate)lysine" evidence="2 3">
    <location>
        <position position="37"/>
    </location>
</feature>
<proteinExistence type="inferred from homology"/>
<dbReference type="PANTHER" id="PTHR10146">
    <property type="entry name" value="PROLINE SYNTHETASE CO-TRANSCRIBED BACTERIAL HOMOLOG PROTEIN"/>
    <property type="match status" value="1"/>
</dbReference>
<dbReference type="EMBL" id="AP025628">
    <property type="protein sequence ID" value="BDG60741.1"/>
    <property type="molecule type" value="Genomic_DNA"/>
</dbReference>
<dbReference type="HAMAP" id="MF_02087">
    <property type="entry name" value="PLP_homeostasis"/>
    <property type="match status" value="1"/>
</dbReference>
<dbReference type="GO" id="GO:0030170">
    <property type="term" value="F:pyridoxal phosphate binding"/>
    <property type="evidence" value="ECO:0007669"/>
    <property type="project" value="UniProtKB-UniRule"/>
</dbReference>
<sequence length="230" mass="24819">MVSNITSNVLLIRERIARAAEAAGRSPEEICLVAVTKNRTPEEIREALAAGITDIGENRVQEALAKVEAVGRGCRWHMIGTLQTNKVRAALGFADLIHSLDRPELALAIDREARRAGRTVPVLIQVNVSGEATKHGVAPEGLRALVEQASALETLEVQGLMTIAPLAGPDVVRPVFARLRRLAEEVASWQLPRVEMRWLSMGMSGDFELAIAEGANLVRIGTAIFGPRPG</sequence>
<organism evidence="6 7">
    <name type="scientific">Caldinitratiruptor microaerophilus</name>
    <dbReference type="NCBI Taxonomy" id="671077"/>
    <lineage>
        <taxon>Bacteria</taxon>
        <taxon>Bacillati</taxon>
        <taxon>Bacillota</taxon>
        <taxon>Clostridia</taxon>
        <taxon>Eubacteriales</taxon>
        <taxon>Symbiobacteriaceae</taxon>
        <taxon>Caldinitratiruptor</taxon>
    </lineage>
</organism>
<dbReference type="PANTHER" id="PTHR10146:SF14">
    <property type="entry name" value="PYRIDOXAL PHOSPHATE HOMEOSTASIS PROTEIN"/>
    <property type="match status" value="1"/>
</dbReference>
<gene>
    <name evidence="6" type="ORF">caldi_18310</name>
</gene>
<comment type="function">
    <text evidence="2">Pyridoxal 5'-phosphate (PLP)-binding protein, which is involved in PLP homeostasis.</text>
</comment>
<dbReference type="Proteomes" id="UP001163687">
    <property type="component" value="Chromosome"/>
</dbReference>
<dbReference type="SUPFAM" id="SSF51419">
    <property type="entry name" value="PLP-binding barrel"/>
    <property type="match status" value="1"/>
</dbReference>
<evidence type="ECO:0000256" key="2">
    <source>
        <dbReference type="HAMAP-Rule" id="MF_02087"/>
    </source>
</evidence>
<dbReference type="InterPro" id="IPR029066">
    <property type="entry name" value="PLP-binding_barrel"/>
</dbReference>
<comment type="similarity">
    <text evidence="2 4">Belongs to the pyridoxal phosphate-binding protein YggS/PROSC family.</text>
</comment>
<evidence type="ECO:0000256" key="1">
    <source>
        <dbReference type="ARBA" id="ARBA00022898"/>
    </source>
</evidence>
<dbReference type="Pfam" id="PF01168">
    <property type="entry name" value="Ala_racemase_N"/>
    <property type="match status" value="1"/>
</dbReference>
<name>A0AA35G859_9FIRM</name>
<dbReference type="NCBIfam" id="TIGR00044">
    <property type="entry name" value="YggS family pyridoxal phosphate-dependent enzyme"/>
    <property type="match status" value="1"/>
</dbReference>
<dbReference type="CDD" id="cd00635">
    <property type="entry name" value="PLPDE_III_YBL036c_like"/>
    <property type="match status" value="1"/>
</dbReference>